<accession>A0A0A9GXZ9</accession>
<sequence length="22" mass="2487">MRGPLIYTCKWGTAANKNHHTS</sequence>
<name>A0A0A9GXZ9_ARUDO</name>
<dbReference type="AlphaFoldDB" id="A0A0A9GXZ9"/>
<dbReference type="EMBL" id="GBRH01169477">
    <property type="protein sequence ID" value="JAE28419.1"/>
    <property type="molecule type" value="Transcribed_RNA"/>
</dbReference>
<protein>
    <submittedName>
        <fullName evidence="1">Uncharacterized protein</fullName>
    </submittedName>
</protein>
<organism evidence="1">
    <name type="scientific">Arundo donax</name>
    <name type="common">Giant reed</name>
    <name type="synonym">Donax arundinaceus</name>
    <dbReference type="NCBI Taxonomy" id="35708"/>
    <lineage>
        <taxon>Eukaryota</taxon>
        <taxon>Viridiplantae</taxon>
        <taxon>Streptophyta</taxon>
        <taxon>Embryophyta</taxon>
        <taxon>Tracheophyta</taxon>
        <taxon>Spermatophyta</taxon>
        <taxon>Magnoliopsida</taxon>
        <taxon>Liliopsida</taxon>
        <taxon>Poales</taxon>
        <taxon>Poaceae</taxon>
        <taxon>PACMAD clade</taxon>
        <taxon>Arundinoideae</taxon>
        <taxon>Arundineae</taxon>
        <taxon>Arundo</taxon>
    </lineage>
</organism>
<reference evidence="1" key="1">
    <citation type="submission" date="2014-09" db="EMBL/GenBank/DDBJ databases">
        <authorList>
            <person name="Magalhaes I.L.F."/>
            <person name="Oliveira U."/>
            <person name="Santos F.R."/>
            <person name="Vidigal T.H.D.A."/>
            <person name="Brescovit A.D."/>
            <person name="Santos A.J."/>
        </authorList>
    </citation>
    <scope>NUCLEOTIDE SEQUENCE</scope>
    <source>
        <tissue evidence="1">Shoot tissue taken approximately 20 cm above the soil surface</tissue>
    </source>
</reference>
<proteinExistence type="predicted"/>
<reference evidence="1" key="2">
    <citation type="journal article" date="2015" name="Data Brief">
        <title>Shoot transcriptome of the giant reed, Arundo donax.</title>
        <authorList>
            <person name="Barrero R.A."/>
            <person name="Guerrero F.D."/>
            <person name="Moolhuijzen P."/>
            <person name="Goolsby J.A."/>
            <person name="Tidwell J."/>
            <person name="Bellgard S.E."/>
            <person name="Bellgard M.I."/>
        </authorList>
    </citation>
    <scope>NUCLEOTIDE SEQUENCE</scope>
    <source>
        <tissue evidence="1">Shoot tissue taken approximately 20 cm above the soil surface</tissue>
    </source>
</reference>
<evidence type="ECO:0000313" key="1">
    <source>
        <dbReference type="EMBL" id="JAE28419.1"/>
    </source>
</evidence>